<dbReference type="Pfam" id="PF00419">
    <property type="entry name" value="Fimbrial"/>
    <property type="match status" value="1"/>
</dbReference>
<dbReference type="Gene3D" id="2.60.40.1090">
    <property type="entry name" value="Fimbrial-type adhesion domain"/>
    <property type="match status" value="1"/>
</dbReference>
<accession>A0A4U3FEA8</accession>
<gene>
    <name evidence="4" type="ORF">EpCFBP13511_08590</name>
    <name evidence="3" type="ORF">IFT93_06230</name>
</gene>
<reference evidence="3 6" key="2">
    <citation type="journal article" date="2020" name="FEMS Microbiol. Ecol.">
        <title>Temporal dynamics of bacterial communities during seed development and maturation.</title>
        <authorList>
            <person name="Chesneau G."/>
            <person name="Torres-Cortes G."/>
            <person name="Briand M."/>
            <person name="Darrasse A."/>
            <person name="Preveaux A."/>
            <person name="Marais C."/>
            <person name="Jacques M.A."/>
            <person name="Shade A."/>
            <person name="Barret M."/>
        </authorList>
    </citation>
    <scope>NUCLEOTIDE SEQUENCE [LARGE SCALE GENOMIC DNA]</scope>
    <source>
        <strain evidence="3 6">CFBP13732</strain>
    </source>
</reference>
<dbReference type="OrthoDB" id="6547051at2"/>
<evidence type="ECO:0000259" key="2">
    <source>
        <dbReference type="Pfam" id="PF00419"/>
    </source>
</evidence>
<evidence type="ECO:0000313" key="4">
    <source>
        <dbReference type="EMBL" id="TKJ91225.1"/>
    </source>
</evidence>
<dbReference type="GeneID" id="67478157"/>
<evidence type="ECO:0000256" key="1">
    <source>
        <dbReference type="SAM" id="SignalP"/>
    </source>
</evidence>
<dbReference type="Proteomes" id="UP000661012">
    <property type="component" value="Unassembled WGS sequence"/>
</dbReference>
<evidence type="ECO:0000313" key="5">
    <source>
        <dbReference type="Proteomes" id="UP000306393"/>
    </source>
</evidence>
<reference evidence="4 5" key="1">
    <citation type="journal article" date="2019" name="Sci. Rep.">
        <title>Differences in resource use lead to coexistence of seed-transmitted microbial populations.</title>
        <authorList>
            <person name="Torres-Cortes G."/>
            <person name="Garcia B.J."/>
            <person name="Compant S."/>
            <person name="Rezki S."/>
            <person name="Jones P."/>
            <person name="Preveaux A."/>
            <person name="Briand M."/>
            <person name="Roulet A."/>
            <person name="Bouchez O."/>
            <person name="Jacobson D."/>
            <person name="Barret M."/>
        </authorList>
    </citation>
    <scope>NUCLEOTIDE SEQUENCE [LARGE SCALE GENOMIC DNA]</scope>
    <source>
        <strain evidence="4 5">CFBP13511</strain>
    </source>
</reference>
<dbReference type="AlphaFoldDB" id="A0A4U3FEA8"/>
<sequence>MQLSQYIFHSMLALTLLAAAETYAEVDTGGTKVTISAMVVAPPPCTVPANMNISFENVNVENITTYKKKIDYFIMCEGSSKIKMKITGEGATFDGNVLKTSNGNLGIRLYADGTPWHINTPLPINYPVIPQIDAMLVKQRNATLATGIFTSEAIMIVETN</sequence>
<dbReference type="EMBL" id="QGAC01000007">
    <property type="protein sequence ID" value="TKJ91225.1"/>
    <property type="molecule type" value="Genomic_DNA"/>
</dbReference>
<feature type="domain" description="Fimbrial-type adhesion" evidence="2">
    <location>
        <begin position="37"/>
        <end position="157"/>
    </location>
</feature>
<keyword evidence="6" id="KW-1185">Reference proteome</keyword>
<feature type="signal peptide" evidence="1">
    <location>
        <begin position="1"/>
        <end position="24"/>
    </location>
</feature>
<dbReference type="EMBL" id="JACYNN010000003">
    <property type="protein sequence ID" value="MBD8106025.1"/>
    <property type="molecule type" value="Genomic_DNA"/>
</dbReference>
<dbReference type="InterPro" id="IPR036937">
    <property type="entry name" value="Adhesion_dom_fimbrial_sf"/>
</dbReference>
<dbReference type="SUPFAM" id="SSF49401">
    <property type="entry name" value="Bacterial adhesins"/>
    <property type="match status" value="1"/>
</dbReference>
<proteinExistence type="predicted"/>
<protein>
    <submittedName>
        <fullName evidence="4">Fimbrial protein</fullName>
    </submittedName>
</protein>
<dbReference type="InterPro" id="IPR000259">
    <property type="entry name" value="Adhesion_dom_fimbrial"/>
</dbReference>
<dbReference type="GO" id="GO:0007155">
    <property type="term" value="P:cell adhesion"/>
    <property type="evidence" value="ECO:0007669"/>
    <property type="project" value="InterPro"/>
</dbReference>
<organism evidence="4 5">
    <name type="scientific">Erwinia persicina</name>
    <dbReference type="NCBI Taxonomy" id="55211"/>
    <lineage>
        <taxon>Bacteria</taxon>
        <taxon>Pseudomonadati</taxon>
        <taxon>Pseudomonadota</taxon>
        <taxon>Gammaproteobacteria</taxon>
        <taxon>Enterobacterales</taxon>
        <taxon>Erwiniaceae</taxon>
        <taxon>Erwinia</taxon>
    </lineage>
</organism>
<name>A0A4U3FEA8_9GAMM</name>
<comment type="caution">
    <text evidence="4">The sequence shown here is derived from an EMBL/GenBank/DDBJ whole genome shotgun (WGS) entry which is preliminary data.</text>
</comment>
<evidence type="ECO:0000313" key="3">
    <source>
        <dbReference type="EMBL" id="MBD8106025.1"/>
    </source>
</evidence>
<dbReference type="RefSeq" id="WP_062747422.1">
    <property type="nucleotide sequence ID" value="NZ_CP082141.1"/>
</dbReference>
<dbReference type="GO" id="GO:0009289">
    <property type="term" value="C:pilus"/>
    <property type="evidence" value="ECO:0007669"/>
    <property type="project" value="InterPro"/>
</dbReference>
<feature type="chain" id="PRO_5020530654" evidence="1">
    <location>
        <begin position="25"/>
        <end position="160"/>
    </location>
</feature>
<dbReference type="InterPro" id="IPR008966">
    <property type="entry name" value="Adhesion_dom_sf"/>
</dbReference>
<evidence type="ECO:0000313" key="6">
    <source>
        <dbReference type="Proteomes" id="UP000661012"/>
    </source>
</evidence>
<keyword evidence="1" id="KW-0732">Signal</keyword>
<dbReference type="Proteomes" id="UP000306393">
    <property type="component" value="Unassembled WGS sequence"/>
</dbReference>